<reference evidence="4 5" key="1">
    <citation type="journal article" date="2018" name="J. Microbiol.">
        <title>Salicibibacter kimchii gen. nov., sp. nov., a moderately halophilic and alkalitolerant bacterium in the family Bacillaceae, isolated from kimchi.</title>
        <authorList>
            <person name="Jang J.Y."/>
            <person name="Oh Y.J."/>
            <person name="Lim S.K."/>
            <person name="Park H.K."/>
            <person name="Lee C."/>
            <person name="Kim J.Y."/>
            <person name="Lee M.A."/>
            <person name="Choi H.J."/>
        </authorList>
    </citation>
    <scope>NUCLEOTIDE SEQUENCE [LARGE SCALE GENOMIC DNA]</scope>
    <source>
        <strain evidence="4 5">NKC1-1</strain>
    </source>
</reference>
<keyword evidence="1 2" id="KW-0732">Signal</keyword>
<dbReference type="OrthoDB" id="9810477at2"/>
<evidence type="ECO:0000256" key="2">
    <source>
        <dbReference type="SAM" id="SignalP"/>
    </source>
</evidence>
<dbReference type="InterPro" id="IPR016047">
    <property type="entry name" value="M23ase_b-sheet_dom"/>
</dbReference>
<evidence type="ECO:0000313" key="4">
    <source>
        <dbReference type="EMBL" id="AXF56153.1"/>
    </source>
</evidence>
<dbReference type="CDD" id="cd12797">
    <property type="entry name" value="M23_peptidase"/>
    <property type="match status" value="1"/>
</dbReference>
<sequence length="331" mass="37779">MNKKTLPLLLLVISFSLTFSPEMNAAEDEETIDIDHERMVLYKEMDGITHVPWYWLAAIDAHERGLNVARNDRDEKEGLIDIYYSPRDWVGALNPDLEDNDAARISMFGGIGLDGDDDGEANRQEDRDLLYTMARQISTYGYDDENIRIALWEHYQRDQAVRIISGHAQLFKEYGTIALGDTAFPVPLEYNYTYHSTWGDTRGWGGRRIHEGTDIFAGHSTPVRATKYGVVELKGWNTYGGWRIGIRDPENVYHYYAHLSSFADGIEEGSIVEPGMEIGKVGSSGYGKPGTEGKFPPHLHYGLYRDNGYSEWSFDPYPSLNSWEKKERQKD</sequence>
<accession>A0A345BYX2</accession>
<evidence type="ECO:0000256" key="1">
    <source>
        <dbReference type="ARBA" id="ARBA00022729"/>
    </source>
</evidence>
<dbReference type="KEGG" id="rue:DT065_09055"/>
<keyword evidence="5" id="KW-1185">Reference proteome</keyword>
<protein>
    <submittedName>
        <fullName evidence="4">M23 family peptidase</fullName>
    </submittedName>
</protein>
<dbReference type="RefSeq" id="WP_114372683.1">
    <property type="nucleotide sequence ID" value="NZ_CP031092.1"/>
</dbReference>
<dbReference type="SUPFAM" id="SSF51261">
    <property type="entry name" value="Duplicated hybrid motif"/>
    <property type="match status" value="1"/>
</dbReference>
<dbReference type="Proteomes" id="UP000252100">
    <property type="component" value="Chromosome"/>
</dbReference>
<dbReference type="Pfam" id="PF01551">
    <property type="entry name" value="Peptidase_M23"/>
    <property type="match status" value="1"/>
</dbReference>
<name>A0A345BYX2_9BACI</name>
<dbReference type="PANTHER" id="PTHR21666">
    <property type="entry name" value="PEPTIDASE-RELATED"/>
    <property type="match status" value="1"/>
</dbReference>
<organism evidence="4 5">
    <name type="scientific">Salicibibacter kimchii</name>
    <dbReference type="NCBI Taxonomy" id="2099786"/>
    <lineage>
        <taxon>Bacteria</taxon>
        <taxon>Bacillati</taxon>
        <taxon>Bacillota</taxon>
        <taxon>Bacilli</taxon>
        <taxon>Bacillales</taxon>
        <taxon>Bacillaceae</taxon>
        <taxon>Salicibibacter</taxon>
    </lineage>
</organism>
<dbReference type="AlphaFoldDB" id="A0A345BYX2"/>
<dbReference type="GO" id="GO:0004222">
    <property type="term" value="F:metalloendopeptidase activity"/>
    <property type="evidence" value="ECO:0007669"/>
    <property type="project" value="TreeGrafter"/>
</dbReference>
<evidence type="ECO:0000313" key="5">
    <source>
        <dbReference type="Proteomes" id="UP000252100"/>
    </source>
</evidence>
<dbReference type="PANTHER" id="PTHR21666:SF289">
    <property type="entry name" value="L-ALA--D-GLU ENDOPEPTIDASE"/>
    <property type="match status" value="1"/>
</dbReference>
<feature type="chain" id="PRO_5016666119" evidence="2">
    <location>
        <begin position="26"/>
        <end position="331"/>
    </location>
</feature>
<dbReference type="InterPro" id="IPR050570">
    <property type="entry name" value="Cell_wall_metabolism_enzyme"/>
</dbReference>
<dbReference type="InterPro" id="IPR011055">
    <property type="entry name" value="Dup_hybrid_motif"/>
</dbReference>
<feature type="signal peptide" evidence="2">
    <location>
        <begin position="1"/>
        <end position="25"/>
    </location>
</feature>
<dbReference type="EMBL" id="CP031092">
    <property type="protein sequence ID" value="AXF56153.1"/>
    <property type="molecule type" value="Genomic_DNA"/>
</dbReference>
<evidence type="ECO:0000259" key="3">
    <source>
        <dbReference type="Pfam" id="PF01551"/>
    </source>
</evidence>
<dbReference type="Gene3D" id="2.70.70.10">
    <property type="entry name" value="Glucose Permease (Domain IIA)"/>
    <property type="match status" value="1"/>
</dbReference>
<proteinExistence type="predicted"/>
<feature type="domain" description="M23ase beta-sheet core" evidence="3">
    <location>
        <begin position="209"/>
        <end position="307"/>
    </location>
</feature>
<gene>
    <name evidence="4" type="ORF">DT065_09055</name>
</gene>